<sequence length="381" mass="44407">MFSFLLTSQTYDMVIQINDEFNIPIIDGQMWIECFNESSQKQKRTSRSTNIFGQIQFTSSNKKCVLKCDYYENLYQQISYELNESSSFQVFSFVYQTKPIEFITIQLVDRSLNIYQLNGLTIKLQMRLDSGVYIYFLGNSLDGKIQIPILKFRSFYAQNLGNPSPCQIDQVQLFSNDKQVKCRELRLYENISFKVEEKDDPFAKITERFGLQLNSQYRLYQMSSNSNLQFPYLVQSSTTNKVFFNGSKVYKACEYYTKDLDTIKLEKITFREIEISIDVPRSTNAKICARFKGDEKCSTVYINYSMYRKVPLILGGDNLICVETDQGQICHKEEETTFNFYRLSDNSGVYVAFGFACFSFIVVLIVLIVNQTKRKETAQTE</sequence>
<feature type="transmembrane region" description="Helical" evidence="1">
    <location>
        <begin position="349"/>
        <end position="369"/>
    </location>
</feature>
<keyword evidence="1" id="KW-0812">Transmembrane</keyword>
<proteinExistence type="predicted"/>
<keyword evidence="1" id="KW-1133">Transmembrane helix</keyword>
<name>A0A146K0S9_9EUKA</name>
<gene>
    <name evidence="2" type="ORF">TPC1_31169</name>
</gene>
<protein>
    <recommendedName>
        <fullName evidence="3">Transmembrane protein</fullName>
    </recommendedName>
</protein>
<organism evidence="2">
    <name type="scientific">Trepomonas sp. PC1</name>
    <dbReference type="NCBI Taxonomy" id="1076344"/>
    <lineage>
        <taxon>Eukaryota</taxon>
        <taxon>Metamonada</taxon>
        <taxon>Diplomonadida</taxon>
        <taxon>Hexamitidae</taxon>
        <taxon>Hexamitinae</taxon>
        <taxon>Trepomonas</taxon>
    </lineage>
</organism>
<accession>A0A146K0S9</accession>
<dbReference type="AlphaFoldDB" id="A0A146K0S9"/>
<evidence type="ECO:0000313" key="2">
    <source>
        <dbReference type="EMBL" id="JAP89336.1"/>
    </source>
</evidence>
<evidence type="ECO:0000256" key="1">
    <source>
        <dbReference type="SAM" id="Phobius"/>
    </source>
</evidence>
<dbReference type="EMBL" id="GDID01007270">
    <property type="protein sequence ID" value="JAP89336.1"/>
    <property type="molecule type" value="Transcribed_RNA"/>
</dbReference>
<reference evidence="2" key="1">
    <citation type="submission" date="2015-07" db="EMBL/GenBank/DDBJ databases">
        <title>Adaptation to a free-living lifestyle via gene acquisitions in the diplomonad Trepomonas sp. PC1.</title>
        <authorList>
            <person name="Xu F."/>
            <person name="Jerlstrom-Hultqvist J."/>
            <person name="Kolisko M."/>
            <person name="Simpson A.G.B."/>
            <person name="Roger A.J."/>
            <person name="Svard S.G."/>
            <person name="Andersson J.O."/>
        </authorList>
    </citation>
    <scope>NUCLEOTIDE SEQUENCE</scope>
    <source>
        <strain evidence="2">PC1</strain>
    </source>
</reference>
<evidence type="ECO:0008006" key="3">
    <source>
        <dbReference type="Google" id="ProtNLM"/>
    </source>
</evidence>
<keyword evidence="1" id="KW-0472">Membrane</keyword>